<dbReference type="EnsemblPlants" id="AES79132">
    <property type="protein sequence ID" value="AES79132"/>
    <property type="gene ID" value="MTR_7g057240"/>
</dbReference>
<dbReference type="HOGENOM" id="CLU_2674869_0_0_1"/>
<evidence type="ECO:0000313" key="1">
    <source>
        <dbReference type="EMBL" id="AES79132.2"/>
    </source>
</evidence>
<protein>
    <recommendedName>
        <fullName evidence="4">Peroxidase</fullName>
    </recommendedName>
</protein>
<reference evidence="1 3" key="1">
    <citation type="journal article" date="2011" name="Nature">
        <title>The Medicago genome provides insight into the evolution of rhizobial symbioses.</title>
        <authorList>
            <person name="Young N.D."/>
            <person name="Debelle F."/>
            <person name="Oldroyd G.E."/>
            <person name="Geurts R."/>
            <person name="Cannon S.B."/>
            <person name="Udvardi M.K."/>
            <person name="Benedito V.A."/>
            <person name="Mayer K.F."/>
            <person name="Gouzy J."/>
            <person name="Schoof H."/>
            <person name="Van de Peer Y."/>
            <person name="Proost S."/>
            <person name="Cook D.R."/>
            <person name="Meyers B.C."/>
            <person name="Spannagl M."/>
            <person name="Cheung F."/>
            <person name="De Mita S."/>
            <person name="Krishnakumar V."/>
            <person name="Gundlach H."/>
            <person name="Zhou S."/>
            <person name="Mudge J."/>
            <person name="Bharti A.K."/>
            <person name="Murray J.D."/>
            <person name="Naoumkina M.A."/>
            <person name="Rosen B."/>
            <person name="Silverstein K.A."/>
            <person name="Tang H."/>
            <person name="Rombauts S."/>
            <person name="Zhao P.X."/>
            <person name="Zhou P."/>
            <person name="Barbe V."/>
            <person name="Bardou P."/>
            <person name="Bechner M."/>
            <person name="Bellec A."/>
            <person name="Berger A."/>
            <person name="Berges H."/>
            <person name="Bidwell S."/>
            <person name="Bisseling T."/>
            <person name="Choisne N."/>
            <person name="Couloux A."/>
            <person name="Denny R."/>
            <person name="Deshpande S."/>
            <person name="Dai X."/>
            <person name="Doyle J.J."/>
            <person name="Dudez A.M."/>
            <person name="Farmer A.D."/>
            <person name="Fouteau S."/>
            <person name="Franken C."/>
            <person name="Gibelin C."/>
            <person name="Gish J."/>
            <person name="Goldstein S."/>
            <person name="Gonzalez A.J."/>
            <person name="Green P.J."/>
            <person name="Hallab A."/>
            <person name="Hartog M."/>
            <person name="Hua A."/>
            <person name="Humphray S.J."/>
            <person name="Jeong D.H."/>
            <person name="Jing Y."/>
            <person name="Jocker A."/>
            <person name="Kenton S.M."/>
            <person name="Kim D.J."/>
            <person name="Klee K."/>
            <person name="Lai H."/>
            <person name="Lang C."/>
            <person name="Lin S."/>
            <person name="Macmil S.L."/>
            <person name="Magdelenat G."/>
            <person name="Matthews L."/>
            <person name="McCorrison J."/>
            <person name="Monaghan E.L."/>
            <person name="Mun J.H."/>
            <person name="Najar F.Z."/>
            <person name="Nicholson C."/>
            <person name="Noirot C."/>
            <person name="O'Bleness M."/>
            <person name="Paule C.R."/>
            <person name="Poulain J."/>
            <person name="Prion F."/>
            <person name="Qin B."/>
            <person name="Qu C."/>
            <person name="Retzel E.F."/>
            <person name="Riddle C."/>
            <person name="Sallet E."/>
            <person name="Samain S."/>
            <person name="Samson N."/>
            <person name="Sanders I."/>
            <person name="Saurat O."/>
            <person name="Scarpelli C."/>
            <person name="Schiex T."/>
            <person name="Segurens B."/>
            <person name="Severin A.J."/>
            <person name="Sherrier D.J."/>
            <person name="Shi R."/>
            <person name="Sims S."/>
            <person name="Singer S.R."/>
            <person name="Sinharoy S."/>
            <person name="Sterck L."/>
            <person name="Viollet A."/>
            <person name="Wang B.B."/>
            <person name="Wang K."/>
            <person name="Wang M."/>
            <person name="Wang X."/>
            <person name="Warfsmann J."/>
            <person name="Weissenbach J."/>
            <person name="White D.D."/>
            <person name="White J.D."/>
            <person name="Wiley G.B."/>
            <person name="Wincker P."/>
            <person name="Xing Y."/>
            <person name="Yang L."/>
            <person name="Yao Z."/>
            <person name="Ying F."/>
            <person name="Zhai J."/>
            <person name="Zhou L."/>
            <person name="Zuber A."/>
            <person name="Denarie J."/>
            <person name="Dixon R.A."/>
            <person name="May G.D."/>
            <person name="Schwartz D.C."/>
            <person name="Rogers J."/>
            <person name="Quetier F."/>
            <person name="Town C.D."/>
            <person name="Roe B.A."/>
        </authorList>
    </citation>
    <scope>NUCLEOTIDE SEQUENCE [LARGE SCALE GENOMIC DNA]</scope>
    <source>
        <strain evidence="1">A17</strain>
        <strain evidence="2 3">cv. Jemalong A17</strain>
    </source>
</reference>
<reference evidence="2" key="3">
    <citation type="submission" date="2015-04" db="UniProtKB">
        <authorList>
            <consortium name="EnsemblPlants"/>
        </authorList>
    </citation>
    <scope>IDENTIFICATION</scope>
    <source>
        <strain evidence="2">cv. Jemalong A17</strain>
    </source>
</reference>
<proteinExistence type="predicted"/>
<dbReference type="Proteomes" id="UP000002051">
    <property type="component" value="Unassembled WGS sequence"/>
</dbReference>
<accession>G7L176</accession>
<sequence length="75" mass="8651">MLLKSKCLPPKSHLQIQSIIDPTMVLDGSTPIDLDNMYYKRLKKEQPWFINFRSNVENGGSQGEIREHCSVVNFN</sequence>
<dbReference type="EMBL" id="CM001223">
    <property type="protein sequence ID" value="AES79132.2"/>
    <property type="molecule type" value="Genomic_DNA"/>
</dbReference>
<accession>A0A0C3W683</accession>
<evidence type="ECO:0008006" key="4">
    <source>
        <dbReference type="Google" id="ProtNLM"/>
    </source>
</evidence>
<dbReference type="AlphaFoldDB" id="G7L176"/>
<keyword evidence="3" id="KW-1185">Reference proteome</keyword>
<dbReference type="PaxDb" id="3880-AES79132"/>
<evidence type="ECO:0000313" key="2">
    <source>
        <dbReference type="EnsemblPlants" id="AES79132"/>
    </source>
</evidence>
<organism evidence="1 3">
    <name type="scientific">Medicago truncatula</name>
    <name type="common">Barrel medic</name>
    <name type="synonym">Medicago tribuloides</name>
    <dbReference type="NCBI Taxonomy" id="3880"/>
    <lineage>
        <taxon>Eukaryota</taxon>
        <taxon>Viridiplantae</taxon>
        <taxon>Streptophyta</taxon>
        <taxon>Embryophyta</taxon>
        <taxon>Tracheophyta</taxon>
        <taxon>Spermatophyta</taxon>
        <taxon>Magnoliopsida</taxon>
        <taxon>eudicotyledons</taxon>
        <taxon>Gunneridae</taxon>
        <taxon>Pentapetalae</taxon>
        <taxon>rosids</taxon>
        <taxon>fabids</taxon>
        <taxon>Fabales</taxon>
        <taxon>Fabaceae</taxon>
        <taxon>Papilionoideae</taxon>
        <taxon>50 kb inversion clade</taxon>
        <taxon>NPAAA clade</taxon>
        <taxon>Hologalegina</taxon>
        <taxon>IRL clade</taxon>
        <taxon>Trifolieae</taxon>
        <taxon>Medicago</taxon>
    </lineage>
</organism>
<gene>
    <name evidence="1" type="ordered locus">MTR_7g057240</name>
</gene>
<reference evidence="1 3" key="2">
    <citation type="journal article" date="2014" name="BMC Genomics">
        <title>An improved genome release (version Mt4.0) for the model legume Medicago truncatula.</title>
        <authorList>
            <person name="Tang H."/>
            <person name="Krishnakumar V."/>
            <person name="Bidwell S."/>
            <person name="Rosen B."/>
            <person name="Chan A."/>
            <person name="Zhou S."/>
            <person name="Gentzbittel L."/>
            <person name="Childs K.L."/>
            <person name="Yandell M."/>
            <person name="Gundlach H."/>
            <person name="Mayer K.F."/>
            <person name="Schwartz D.C."/>
            <person name="Town C.D."/>
        </authorList>
    </citation>
    <scope>GENOME REANNOTATION</scope>
    <source>
        <strain evidence="2 3">cv. Jemalong A17</strain>
    </source>
</reference>
<name>G7L176_MEDTR</name>
<evidence type="ECO:0000313" key="3">
    <source>
        <dbReference type="Proteomes" id="UP000002051"/>
    </source>
</evidence>